<keyword evidence="2" id="KW-0830">Ubiquinone</keyword>
<dbReference type="PANTHER" id="PTHR33990:SF4">
    <property type="entry name" value="PHNB-LIKE DOMAIN-CONTAINING PROTEIN"/>
    <property type="match status" value="1"/>
</dbReference>
<evidence type="ECO:0000259" key="1">
    <source>
        <dbReference type="Pfam" id="PF06983"/>
    </source>
</evidence>
<dbReference type="STRING" id="1128970.SAMN04487935_0355"/>
<dbReference type="EMBL" id="FNEZ01000001">
    <property type="protein sequence ID" value="SDJ22538.1"/>
    <property type="molecule type" value="Genomic_DNA"/>
</dbReference>
<dbReference type="GO" id="GO:0008168">
    <property type="term" value="F:methyltransferase activity"/>
    <property type="evidence" value="ECO:0007669"/>
    <property type="project" value="UniProtKB-KW"/>
</dbReference>
<name>A0A1G8RZY5_9FLAO</name>
<dbReference type="AlphaFoldDB" id="A0A1G8RZY5"/>
<reference evidence="2 3" key="1">
    <citation type="submission" date="2016-10" db="EMBL/GenBank/DDBJ databases">
        <authorList>
            <person name="de Groot N.N."/>
        </authorList>
    </citation>
    <scope>NUCLEOTIDE SEQUENCE [LARGE SCALE GENOMIC DNA]</scope>
    <source>
        <strain evidence="2 3">CGMCC 1.10076</strain>
    </source>
</reference>
<keyword evidence="2" id="KW-0808">Transferase</keyword>
<dbReference type="Proteomes" id="UP000199580">
    <property type="component" value="Unassembled WGS sequence"/>
</dbReference>
<dbReference type="SUPFAM" id="SSF54593">
    <property type="entry name" value="Glyoxalase/Bleomycin resistance protein/Dihydroxybiphenyl dioxygenase"/>
    <property type="match status" value="1"/>
</dbReference>
<protein>
    <submittedName>
        <fullName evidence="2">Glyoxalase superfamily enzyme, possibly 3-demethylubiquinone-9 3-methyltransferase</fullName>
    </submittedName>
</protein>
<keyword evidence="2" id="KW-0489">Methyltransferase</keyword>
<dbReference type="Gene3D" id="3.30.720.110">
    <property type="match status" value="1"/>
</dbReference>
<dbReference type="CDD" id="cd06588">
    <property type="entry name" value="PhnB_like"/>
    <property type="match status" value="1"/>
</dbReference>
<keyword evidence="3" id="KW-1185">Reference proteome</keyword>
<dbReference type="GO" id="GO:0032259">
    <property type="term" value="P:methylation"/>
    <property type="evidence" value="ECO:0007669"/>
    <property type="project" value="UniProtKB-KW"/>
</dbReference>
<feature type="domain" description="PhnB-like" evidence="1">
    <location>
        <begin position="25"/>
        <end position="148"/>
    </location>
</feature>
<dbReference type="InterPro" id="IPR029068">
    <property type="entry name" value="Glyas_Bleomycin-R_OHBP_Dase"/>
</dbReference>
<organism evidence="2 3">
    <name type="scientific">Flavobacterium noncentrifugens</name>
    <dbReference type="NCBI Taxonomy" id="1128970"/>
    <lineage>
        <taxon>Bacteria</taxon>
        <taxon>Pseudomonadati</taxon>
        <taxon>Bacteroidota</taxon>
        <taxon>Flavobacteriia</taxon>
        <taxon>Flavobacteriales</taxon>
        <taxon>Flavobacteriaceae</taxon>
        <taxon>Flavobacterium</taxon>
    </lineage>
</organism>
<evidence type="ECO:0000313" key="3">
    <source>
        <dbReference type="Proteomes" id="UP000199580"/>
    </source>
</evidence>
<dbReference type="PANTHER" id="PTHR33990">
    <property type="entry name" value="PROTEIN YJDN-RELATED"/>
    <property type="match status" value="1"/>
</dbReference>
<accession>A0A1G8RZY5</accession>
<gene>
    <name evidence="2" type="ORF">SAMN04487935_0355</name>
</gene>
<dbReference type="InterPro" id="IPR028973">
    <property type="entry name" value="PhnB-like"/>
</dbReference>
<evidence type="ECO:0000313" key="2">
    <source>
        <dbReference type="EMBL" id="SDJ22538.1"/>
    </source>
</evidence>
<dbReference type="Gene3D" id="3.30.720.100">
    <property type="match status" value="1"/>
</dbReference>
<proteinExistence type="predicted"/>
<dbReference type="Pfam" id="PF06983">
    <property type="entry name" value="3-dmu-9_3-mt"/>
    <property type="match status" value="1"/>
</dbReference>
<sequence length="151" mass="17226">MKICDTIYYKMKIIKFGLYFSKMTITTFLMFEGTAEKAMQFYTGIFKSSQIDNVVYYDENGPGKAGTIMQAKFTLNGKPFMCIDSIAKHNFTFTPSMSLFVDCDSEAELDKLFEALSEKGKIMMALGNYGFSQKFGWTEDQFGVSWQLNLP</sequence>
<dbReference type="InterPro" id="IPR009725">
    <property type="entry name" value="3_dmu_93_MTrfase"/>
</dbReference>
<dbReference type="PIRSF" id="PIRSF021700">
    <property type="entry name" value="3_dmu_93_MTrfase"/>
    <property type="match status" value="1"/>
</dbReference>